<keyword evidence="10" id="KW-1185">Reference proteome</keyword>
<feature type="region of interest" description="Disordered" evidence="7">
    <location>
        <begin position="415"/>
        <end position="477"/>
    </location>
</feature>
<proteinExistence type="predicted"/>
<dbReference type="AlphaFoldDB" id="A0AAN9RDX8"/>
<gene>
    <name evidence="9" type="ORF">VNO80_09687</name>
</gene>
<feature type="region of interest" description="Disordered" evidence="7">
    <location>
        <begin position="153"/>
        <end position="175"/>
    </location>
</feature>
<feature type="domain" description="PPC" evidence="8">
    <location>
        <begin position="288"/>
        <end position="432"/>
    </location>
</feature>
<feature type="compositionally biased region" description="Low complexity" evidence="7">
    <location>
        <begin position="417"/>
        <end position="427"/>
    </location>
</feature>
<dbReference type="SMART" id="SM00384">
    <property type="entry name" value="AT_hook"/>
    <property type="match status" value="2"/>
</dbReference>
<dbReference type="InterPro" id="IPR017956">
    <property type="entry name" value="AT_hook_DNA-bd_motif"/>
</dbReference>
<dbReference type="PROSITE" id="PS51742">
    <property type="entry name" value="PPC"/>
    <property type="match status" value="1"/>
</dbReference>
<evidence type="ECO:0000313" key="10">
    <source>
        <dbReference type="Proteomes" id="UP001374584"/>
    </source>
</evidence>
<evidence type="ECO:0000256" key="6">
    <source>
        <dbReference type="RuleBase" id="RU367031"/>
    </source>
</evidence>
<evidence type="ECO:0000256" key="2">
    <source>
        <dbReference type="ARBA" id="ARBA00023015"/>
    </source>
</evidence>
<evidence type="ECO:0000256" key="1">
    <source>
        <dbReference type="ARBA" id="ARBA00003687"/>
    </source>
</evidence>
<feature type="compositionally biased region" description="Pro residues" evidence="7">
    <location>
        <begin position="199"/>
        <end position="208"/>
    </location>
</feature>
<evidence type="ECO:0000256" key="5">
    <source>
        <dbReference type="ARBA" id="ARBA00023242"/>
    </source>
</evidence>
<dbReference type="Proteomes" id="UP001374584">
    <property type="component" value="Unassembled WGS sequence"/>
</dbReference>
<name>A0AAN9RDX8_PHACN</name>
<evidence type="ECO:0000256" key="7">
    <source>
        <dbReference type="SAM" id="MobiDB-lite"/>
    </source>
</evidence>
<dbReference type="EMBL" id="JAYMYR010000004">
    <property type="protein sequence ID" value="KAK7367669.1"/>
    <property type="molecule type" value="Genomic_DNA"/>
</dbReference>
<dbReference type="CDD" id="cd11378">
    <property type="entry name" value="DUF296"/>
    <property type="match status" value="1"/>
</dbReference>
<dbReference type="PANTHER" id="PTHR31500:SF51">
    <property type="entry name" value="AT-HOOK MOTIF NUCLEAR-LOCALIZED PROTEIN 8"/>
    <property type="match status" value="1"/>
</dbReference>
<comment type="function">
    <text evidence="1 6">Transcription factor that specifically binds AT-rich DNA sequences related to the nuclear matrix attachment regions (MARs).</text>
</comment>
<dbReference type="GO" id="GO:0003680">
    <property type="term" value="F:minor groove of adenine-thymine-rich DNA binding"/>
    <property type="evidence" value="ECO:0007669"/>
    <property type="project" value="UniProtKB-UniRule"/>
</dbReference>
<dbReference type="PANTHER" id="PTHR31500">
    <property type="entry name" value="AT-HOOK MOTIF NUCLEAR-LOCALIZED PROTEIN 9"/>
    <property type="match status" value="1"/>
</dbReference>
<protein>
    <recommendedName>
        <fullName evidence="6">AT-hook motif nuclear-localized protein</fullName>
    </recommendedName>
</protein>
<evidence type="ECO:0000256" key="3">
    <source>
        <dbReference type="ARBA" id="ARBA00023125"/>
    </source>
</evidence>
<keyword evidence="5 6" id="KW-0539">Nucleus</keyword>
<evidence type="ECO:0000256" key="4">
    <source>
        <dbReference type="ARBA" id="ARBA00023163"/>
    </source>
</evidence>
<dbReference type="Pfam" id="PF03479">
    <property type="entry name" value="PCC"/>
    <property type="match status" value="1"/>
</dbReference>
<keyword evidence="2 6" id="KW-0805">Transcription regulation</keyword>
<dbReference type="InterPro" id="IPR039605">
    <property type="entry name" value="AHL"/>
</dbReference>
<evidence type="ECO:0000259" key="8">
    <source>
        <dbReference type="PROSITE" id="PS51742"/>
    </source>
</evidence>
<dbReference type="Gene3D" id="3.30.1330.80">
    <property type="entry name" value="Hypothetical protein, similar to alpha- acetolactate decarboxylase, domain 2"/>
    <property type="match status" value="1"/>
</dbReference>
<dbReference type="InterPro" id="IPR005175">
    <property type="entry name" value="PPC_dom"/>
</dbReference>
<keyword evidence="3 6" id="KW-0238">DNA-binding</keyword>
<feature type="compositionally biased region" description="Low complexity" evidence="7">
    <location>
        <begin position="440"/>
        <end position="454"/>
    </location>
</feature>
<keyword evidence="4 6" id="KW-0804">Transcription</keyword>
<comment type="subcellular location">
    <subcellularLocation>
        <location evidence="6">Nucleus</location>
    </subcellularLocation>
</comment>
<reference evidence="9 10" key="1">
    <citation type="submission" date="2024-01" db="EMBL/GenBank/DDBJ databases">
        <title>The genomes of 5 underutilized Papilionoideae crops provide insights into root nodulation and disease resistanc.</title>
        <authorList>
            <person name="Jiang F."/>
        </authorList>
    </citation>
    <scope>NUCLEOTIDE SEQUENCE [LARGE SCALE GENOMIC DNA]</scope>
    <source>
        <strain evidence="9">JINMINGXINNONG_FW02</strain>
        <tissue evidence="9">Leaves</tissue>
    </source>
</reference>
<sequence>MRTSPRRFKKYIAEAATGISDPVYQLPNSPTKSFRRRGTIRYGEDPRLGPAARQHFNRIEQCSLTARASPPKARLGVPSLPLSFSFLYIPFPFLISCSFFFSSSLPALAHAPPSPITAFFLDQIQYPFSLHAFRTHHRSAIRILLSPSALRTPAMDSREPHQQSQLPNMMVGPTSYPSMLAPATARFPFINSNHHHHNPPPPPPPPEPLNDNNTCEAALKPCALGVGSSESSKKKRGRPRKYSPDGNIALGLVPNHAAASSAEPPAKKHRGRPPGSGKKQMDALGISGTGFTPHVISAEAGEDIAAKIMAFCEQGPRTVCILSAIGPIRNVTIRQPPSASTLSGPDVSYEGEFEIISLSGFTQQSENNSGHNGIRSLNVSLAGPDGRVLGGEVAGALTAASAVQVVVGSFIADGKKSSSSNLKSGRSTTPSSQLLTFGAPTTPTTPTSQGPSTESSEDNENSNFIKGPGVPGLFNNASQPIHDLQMYHHQLWAGHTQQ</sequence>
<dbReference type="GO" id="GO:0005634">
    <property type="term" value="C:nucleus"/>
    <property type="evidence" value="ECO:0007669"/>
    <property type="project" value="UniProtKB-SubCell"/>
</dbReference>
<dbReference type="SUPFAM" id="SSF117856">
    <property type="entry name" value="AF0104/ALDC/Ptd012-like"/>
    <property type="match status" value="1"/>
</dbReference>
<comment type="caution">
    <text evidence="9">The sequence shown here is derived from an EMBL/GenBank/DDBJ whole genome shotgun (WGS) entry which is preliminary data.</text>
</comment>
<feature type="region of interest" description="Disordered" evidence="7">
    <location>
        <begin position="189"/>
        <end position="280"/>
    </location>
</feature>
<accession>A0AAN9RDX8</accession>
<evidence type="ECO:0000313" key="9">
    <source>
        <dbReference type="EMBL" id="KAK7367669.1"/>
    </source>
</evidence>
<organism evidence="9 10">
    <name type="scientific">Phaseolus coccineus</name>
    <name type="common">Scarlet runner bean</name>
    <name type="synonym">Phaseolus multiflorus</name>
    <dbReference type="NCBI Taxonomy" id="3886"/>
    <lineage>
        <taxon>Eukaryota</taxon>
        <taxon>Viridiplantae</taxon>
        <taxon>Streptophyta</taxon>
        <taxon>Embryophyta</taxon>
        <taxon>Tracheophyta</taxon>
        <taxon>Spermatophyta</taxon>
        <taxon>Magnoliopsida</taxon>
        <taxon>eudicotyledons</taxon>
        <taxon>Gunneridae</taxon>
        <taxon>Pentapetalae</taxon>
        <taxon>rosids</taxon>
        <taxon>fabids</taxon>
        <taxon>Fabales</taxon>
        <taxon>Fabaceae</taxon>
        <taxon>Papilionoideae</taxon>
        <taxon>50 kb inversion clade</taxon>
        <taxon>NPAAA clade</taxon>
        <taxon>indigoferoid/millettioid clade</taxon>
        <taxon>Phaseoleae</taxon>
        <taxon>Phaseolus</taxon>
    </lineage>
</organism>
<comment type="domain">
    <text evidence="6">The PPC domain mediates interactions between AHL proteins.</text>
</comment>